<protein>
    <submittedName>
        <fullName evidence="6">Group III truncated hemoglobin</fullName>
    </submittedName>
</protein>
<proteinExistence type="predicted"/>
<keyword evidence="4" id="KW-0408">Iron</keyword>
<dbReference type="GO" id="GO:0020037">
    <property type="term" value="F:heme binding"/>
    <property type="evidence" value="ECO:0007669"/>
    <property type="project" value="InterPro"/>
</dbReference>
<comment type="caution">
    <text evidence="6">The sequence shown here is derived from an EMBL/GenBank/DDBJ whole genome shotgun (WGS) entry which is preliminary data.</text>
</comment>
<dbReference type="InterPro" id="IPR001486">
    <property type="entry name" value="Hemoglobin_trunc"/>
</dbReference>
<dbReference type="Proteomes" id="UP000291613">
    <property type="component" value="Unassembled WGS sequence"/>
</dbReference>
<evidence type="ECO:0000256" key="1">
    <source>
        <dbReference type="ARBA" id="ARBA00022448"/>
    </source>
</evidence>
<keyword evidence="1" id="KW-0813">Transport</keyword>
<dbReference type="InterPro" id="IPR012292">
    <property type="entry name" value="Globin/Proto"/>
</dbReference>
<dbReference type="OrthoDB" id="25954at2"/>
<dbReference type="EMBL" id="SIUB01000002">
    <property type="protein sequence ID" value="TBN54429.1"/>
    <property type="molecule type" value="Genomic_DNA"/>
</dbReference>
<evidence type="ECO:0000256" key="3">
    <source>
        <dbReference type="ARBA" id="ARBA00022723"/>
    </source>
</evidence>
<gene>
    <name evidence="6" type="ORF">EYR15_06245</name>
</gene>
<evidence type="ECO:0000256" key="5">
    <source>
        <dbReference type="SAM" id="MobiDB-lite"/>
    </source>
</evidence>
<reference evidence="6 7" key="1">
    <citation type="submission" date="2019-02" db="EMBL/GenBank/DDBJ databases">
        <title>Hansschlegelia quercus sp. nov., a novel methylotrophic bacterium from buds of oak (Quercus robur L.).</title>
        <authorList>
            <person name="Agafonova N.V."/>
            <person name="Kaparullina E.N."/>
            <person name="Grouzdev D.S."/>
            <person name="Doronina N.V."/>
        </authorList>
    </citation>
    <scope>NUCLEOTIDE SEQUENCE [LARGE SCALE GENOMIC DNA]</scope>
    <source>
        <strain evidence="6 7">Dub</strain>
    </source>
</reference>
<dbReference type="Pfam" id="PF01152">
    <property type="entry name" value="Bac_globin"/>
    <property type="match status" value="1"/>
</dbReference>
<dbReference type="InterPro" id="IPR009050">
    <property type="entry name" value="Globin-like_sf"/>
</dbReference>
<dbReference type="Gene3D" id="1.10.490.10">
    <property type="entry name" value="Globins"/>
    <property type="match status" value="1"/>
</dbReference>
<dbReference type="GO" id="GO:0019825">
    <property type="term" value="F:oxygen binding"/>
    <property type="evidence" value="ECO:0007669"/>
    <property type="project" value="InterPro"/>
</dbReference>
<keyword evidence="7" id="KW-1185">Reference proteome</keyword>
<dbReference type="AlphaFoldDB" id="A0A4Q9GJE7"/>
<accession>A0A4Q9GJE7</accession>
<dbReference type="CDD" id="cd08916">
    <property type="entry name" value="TrHb3_P"/>
    <property type="match status" value="1"/>
</dbReference>
<organism evidence="6 7">
    <name type="scientific">Hansschlegelia quercus</name>
    <dbReference type="NCBI Taxonomy" id="2528245"/>
    <lineage>
        <taxon>Bacteria</taxon>
        <taxon>Pseudomonadati</taxon>
        <taxon>Pseudomonadota</taxon>
        <taxon>Alphaproteobacteria</taxon>
        <taxon>Hyphomicrobiales</taxon>
        <taxon>Methylopilaceae</taxon>
        <taxon>Hansschlegelia</taxon>
    </lineage>
</organism>
<evidence type="ECO:0000313" key="7">
    <source>
        <dbReference type="Proteomes" id="UP000291613"/>
    </source>
</evidence>
<sequence>MVLKPLRAQTRSGATERGTCLSDTSPPTAPTTAIPVVSTRGLSEDMIRAVVDRFYANAREDELVGPVFKAAVPDQRWQAHLDTIVDFWSSVLLGTRRYDGRPLRKHLMLPELQDVQFRRWLALFRQTVEEVCPPDLAAFWVDRSERIGNSFRISVRMHNGDDVTGLRPLEREVLP</sequence>
<evidence type="ECO:0000313" key="6">
    <source>
        <dbReference type="EMBL" id="TBN54429.1"/>
    </source>
</evidence>
<keyword evidence="2" id="KW-0349">Heme</keyword>
<evidence type="ECO:0000256" key="2">
    <source>
        <dbReference type="ARBA" id="ARBA00022617"/>
    </source>
</evidence>
<dbReference type="SUPFAM" id="SSF46458">
    <property type="entry name" value="Globin-like"/>
    <property type="match status" value="1"/>
</dbReference>
<dbReference type="GO" id="GO:0046872">
    <property type="term" value="F:metal ion binding"/>
    <property type="evidence" value="ECO:0007669"/>
    <property type="project" value="UniProtKB-KW"/>
</dbReference>
<evidence type="ECO:0000256" key="4">
    <source>
        <dbReference type="ARBA" id="ARBA00023004"/>
    </source>
</evidence>
<name>A0A4Q9GJE7_9HYPH</name>
<feature type="region of interest" description="Disordered" evidence="5">
    <location>
        <begin position="1"/>
        <end position="32"/>
    </location>
</feature>
<keyword evidence="3" id="KW-0479">Metal-binding</keyword>